<evidence type="ECO:0008006" key="10">
    <source>
        <dbReference type="Google" id="ProtNLM"/>
    </source>
</evidence>
<keyword evidence="9" id="KW-1185">Reference proteome</keyword>
<dbReference type="InterPro" id="IPR041698">
    <property type="entry name" value="Methyltransf_25"/>
</dbReference>
<evidence type="ECO:0000256" key="3">
    <source>
        <dbReference type="ARBA" id="ARBA00022679"/>
    </source>
</evidence>
<dbReference type="InterPro" id="IPR029063">
    <property type="entry name" value="SAM-dependent_MTases_sf"/>
</dbReference>
<dbReference type="Gene3D" id="3.40.50.150">
    <property type="entry name" value="Vaccinia Virus protein VP39"/>
    <property type="match status" value="1"/>
</dbReference>
<accession>A0A5A8CLN7</accession>
<sequence length="586" mass="58206">MALVFVAEFDIGEGSTLRHAEPAGLLARAEDGAERAAVAELMLPEGSHHREADWTYFFLRPAADGQLSARCGEPAVAPPGEGWTEKSDQVGAAARPGWWHCLSVVQSRRDASRKRGANVKAAAIAVPHRWACALRPVLERLLDLAYAADAAPARSGPAATSPAAGEPASSKVNRLCKAAAAAVAALPLPSAEACPDWLERAAMRAARLAPGLSHGLPSSGRSAAVLATSRPPWASVALPVPALALPAEDGVGDCAAAQTPPPGALESAGGVERAEEAAATSARSGSRPTGEAAGGPPAVSASAAPAPIRLELDGEPGTAGEAASALRLVAAFGASVPRILAAVAAGARVIIVGGKATPAGDVAAIALAVAGAVEPALPGTVARCFPSASLTDLGFLETPGGFVAGLLAESSKAGGGGRDAGDEGEGATGGSAAHLAPFNPTSDAAVAAALQLLQLSPEDTLLDVGCGDGRVLVAASLASGCSCVGVETDPALVARAAARAEAAGVADRVRVIHADATATPLAELGATAVFLYLVPKGLAIVWPAVKPLLVSAGGIARAVTYVFRAPDGEAVESEVRLGPVSCFLYA</sequence>
<evidence type="ECO:0000313" key="9">
    <source>
        <dbReference type="Proteomes" id="UP000323011"/>
    </source>
</evidence>
<proteinExistence type="inferred from homology"/>
<feature type="region of interest" description="Disordered" evidence="5">
    <location>
        <begin position="414"/>
        <end position="434"/>
    </location>
</feature>
<evidence type="ECO:0000256" key="2">
    <source>
        <dbReference type="ARBA" id="ARBA00022603"/>
    </source>
</evidence>
<dbReference type="Pfam" id="PF13649">
    <property type="entry name" value="Methyltransf_25"/>
    <property type="match status" value="1"/>
</dbReference>
<evidence type="ECO:0000256" key="1">
    <source>
        <dbReference type="ARBA" id="ARBA00010633"/>
    </source>
</evidence>
<dbReference type="GO" id="GO:1905706">
    <property type="term" value="P:regulation of mitochondrial ATP synthesis coupled proton transport"/>
    <property type="evidence" value="ECO:0007669"/>
    <property type="project" value="TreeGrafter"/>
</dbReference>
<feature type="domain" description="Methyltransferase" evidence="7">
    <location>
        <begin position="462"/>
        <end position="531"/>
    </location>
</feature>
<keyword evidence="4" id="KW-0949">S-adenosyl-L-methionine</keyword>
<dbReference type="Proteomes" id="UP000323011">
    <property type="component" value="Unassembled WGS sequence"/>
</dbReference>
<dbReference type="GO" id="GO:0032259">
    <property type="term" value="P:methylation"/>
    <property type="evidence" value="ECO:0007669"/>
    <property type="project" value="UniProtKB-KW"/>
</dbReference>
<keyword evidence="3" id="KW-0808">Transferase</keyword>
<name>A0A5A8CLN7_CAFRO</name>
<dbReference type="EMBL" id="VLTN01000019">
    <property type="protein sequence ID" value="KAA0152751.1"/>
    <property type="molecule type" value="Genomic_DNA"/>
</dbReference>
<comment type="caution">
    <text evidence="8">The sequence shown here is derived from an EMBL/GenBank/DDBJ whole genome shotgun (WGS) entry which is preliminary data.</text>
</comment>
<dbReference type="InterPro" id="IPR026170">
    <property type="entry name" value="FAM173A/B"/>
</dbReference>
<keyword evidence="2" id="KW-0489">Methyltransferase</keyword>
<feature type="region of interest" description="Disordered" evidence="5">
    <location>
        <begin position="253"/>
        <end position="301"/>
    </location>
</feature>
<dbReference type="GO" id="GO:0005739">
    <property type="term" value="C:mitochondrion"/>
    <property type="evidence" value="ECO:0007669"/>
    <property type="project" value="TreeGrafter"/>
</dbReference>
<dbReference type="AlphaFoldDB" id="A0A5A8CLN7"/>
<evidence type="ECO:0000313" key="8">
    <source>
        <dbReference type="EMBL" id="KAA0152751.1"/>
    </source>
</evidence>
<evidence type="ECO:0000256" key="5">
    <source>
        <dbReference type="SAM" id="MobiDB-lite"/>
    </source>
</evidence>
<comment type="similarity">
    <text evidence="1">Belongs to the ANT/ATPSC lysine N-methyltransferase family.</text>
</comment>
<evidence type="ECO:0000259" key="6">
    <source>
        <dbReference type="Pfam" id="PF07792"/>
    </source>
</evidence>
<feature type="compositionally biased region" description="Low complexity" evidence="5">
    <location>
        <begin position="266"/>
        <end position="287"/>
    </location>
</feature>
<dbReference type="GO" id="GO:0016279">
    <property type="term" value="F:protein-lysine N-methyltransferase activity"/>
    <property type="evidence" value="ECO:0007669"/>
    <property type="project" value="InterPro"/>
</dbReference>
<evidence type="ECO:0000259" key="7">
    <source>
        <dbReference type="Pfam" id="PF13649"/>
    </source>
</evidence>
<dbReference type="Pfam" id="PF07792">
    <property type="entry name" value="Afi1"/>
    <property type="match status" value="1"/>
</dbReference>
<gene>
    <name evidence="8" type="ORF">FNF29_03640</name>
</gene>
<dbReference type="InterPro" id="IPR012860">
    <property type="entry name" value="Afi1_N"/>
</dbReference>
<reference evidence="8 9" key="1">
    <citation type="submission" date="2019-07" db="EMBL/GenBank/DDBJ databases">
        <title>Genomes of Cafeteria roenbergensis.</title>
        <authorList>
            <person name="Fischer M.G."/>
            <person name="Hackl T."/>
            <person name="Roman M."/>
        </authorList>
    </citation>
    <scope>NUCLEOTIDE SEQUENCE [LARGE SCALE GENOMIC DNA]</scope>
    <source>
        <strain evidence="8 9">BVI</strain>
    </source>
</reference>
<dbReference type="SUPFAM" id="SSF53335">
    <property type="entry name" value="S-adenosyl-L-methionine-dependent methyltransferases"/>
    <property type="match status" value="1"/>
</dbReference>
<protein>
    <recommendedName>
        <fullName evidence="10">Methyltransferase domain-containing protein</fullName>
    </recommendedName>
</protein>
<dbReference type="CDD" id="cd02440">
    <property type="entry name" value="AdoMet_MTases"/>
    <property type="match status" value="1"/>
</dbReference>
<organism evidence="8 9">
    <name type="scientific">Cafeteria roenbergensis</name>
    <name type="common">Marine flagellate</name>
    <dbReference type="NCBI Taxonomy" id="33653"/>
    <lineage>
        <taxon>Eukaryota</taxon>
        <taxon>Sar</taxon>
        <taxon>Stramenopiles</taxon>
        <taxon>Bigyra</taxon>
        <taxon>Opalozoa</taxon>
        <taxon>Bicosoecida</taxon>
        <taxon>Cafeteriaceae</taxon>
        <taxon>Cafeteria</taxon>
    </lineage>
</organism>
<evidence type="ECO:0000256" key="4">
    <source>
        <dbReference type="ARBA" id="ARBA00022691"/>
    </source>
</evidence>
<dbReference type="PANTHER" id="PTHR13610:SF11">
    <property type="entry name" value="METHYLTRANSFERASE DOMAIN-CONTAINING PROTEIN"/>
    <property type="match status" value="1"/>
</dbReference>
<feature type="domain" description="Arf3-interacting protein 1 N-terminal" evidence="6">
    <location>
        <begin position="4"/>
        <end position="62"/>
    </location>
</feature>
<dbReference type="PANTHER" id="PTHR13610">
    <property type="entry name" value="METHYLTRANSFERASE DOMAIN-CONTAINING PROTEIN"/>
    <property type="match status" value="1"/>
</dbReference>